<dbReference type="InterPro" id="IPR041872">
    <property type="entry name" value="Anticodon_Met"/>
</dbReference>
<dbReference type="SUPFAM" id="SSF47323">
    <property type="entry name" value="Anticodon-binding domain of a subclass of class I aminoacyl-tRNA synthetases"/>
    <property type="match status" value="1"/>
</dbReference>
<dbReference type="InterPro" id="IPR015413">
    <property type="entry name" value="Methionyl/Leucyl_tRNA_Synth"/>
</dbReference>
<dbReference type="AlphaFoldDB" id="A0A381N3Y7"/>
<evidence type="ECO:0000259" key="17">
    <source>
        <dbReference type="PROSITE" id="PS50886"/>
    </source>
</evidence>
<dbReference type="CDD" id="cd07957">
    <property type="entry name" value="Anticodon_Ia_Met"/>
    <property type="match status" value="1"/>
</dbReference>
<comment type="catalytic activity">
    <reaction evidence="15">
        <text>tRNA(Met) + L-methionine + ATP = L-methionyl-tRNA(Met) + AMP + diphosphate</text>
        <dbReference type="Rhea" id="RHEA:13481"/>
        <dbReference type="Rhea" id="RHEA-COMP:9667"/>
        <dbReference type="Rhea" id="RHEA-COMP:9698"/>
        <dbReference type="ChEBI" id="CHEBI:30616"/>
        <dbReference type="ChEBI" id="CHEBI:33019"/>
        <dbReference type="ChEBI" id="CHEBI:57844"/>
        <dbReference type="ChEBI" id="CHEBI:78442"/>
        <dbReference type="ChEBI" id="CHEBI:78530"/>
        <dbReference type="ChEBI" id="CHEBI:456215"/>
        <dbReference type="EC" id="6.1.1.10"/>
    </reaction>
</comment>
<evidence type="ECO:0000256" key="1">
    <source>
        <dbReference type="ARBA" id="ARBA00003314"/>
    </source>
</evidence>
<dbReference type="SUPFAM" id="SSF50249">
    <property type="entry name" value="Nucleic acid-binding proteins"/>
    <property type="match status" value="1"/>
</dbReference>
<keyword evidence="12" id="KW-0648">Protein biosynthesis</keyword>
<dbReference type="Pfam" id="PF01588">
    <property type="entry name" value="tRNA_bind"/>
    <property type="match status" value="1"/>
</dbReference>
<evidence type="ECO:0000256" key="4">
    <source>
        <dbReference type="ARBA" id="ARBA00012838"/>
    </source>
</evidence>
<evidence type="ECO:0000256" key="14">
    <source>
        <dbReference type="ARBA" id="ARBA00030904"/>
    </source>
</evidence>
<dbReference type="Gene3D" id="3.40.50.620">
    <property type="entry name" value="HUPs"/>
    <property type="match status" value="1"/>
</dbReference>
<proteinExistence type="predicted"/>
<evidence type="ECO:0000256" key="5">
    <source>
        <dbReference type="ARBA" id="ARBA00018753"/>
    </source>
</evidence>
<dbReference type="NCBIfam" id="NF008900">
    <property type="entry name" value="PRK12267.1"/>
    <property type="match status" value="1"/>
</dbReference>
<comment type="function">
    <text evidence="1">Is required not only for elongation of protein synthesis but also for the initiation of all mRNA translation through initiator tRNA(fMet) aminoacylation.</text>
</comment>
<dbReference type="InterPro" id="IPR014729">
    <property type="entry name" value="Rossmann-like_a/b/a_fold"/>
</dbReference>
<evidence type="ECO:0000256" key="2">
    <source>
        <dbReference type="ARBA" id="ARBA00004496"/>
    </source>
</evidence>
<dbReference type="SUPFAM" id="SSF52374">
    <property type="entry name" value="Nucleotidylyl transferase"/>
    <property type="match status" value="1"/>
</dbReference>
<dbReference type="GO" id="GO:0005737">
    <property type="term" value="C:cytoplasm"/>
    <property type="evidence" value="ECO:0007669"/>
    <property type="project" value="UniProtKB-SubCell"/>
</dbReference>
<dbReference type="NCBIfam" id="TIGR00399">
    <property type="entry name" value="metG_C_term"/>
    <property type="match status" value="1"/>
</dbReference>
<gene>
    <name evidence="18" type="ORF">METZ01_LOCUS2089</name>
</gene>
<dbReference type="InterPro" id="IPR014758">
    <property type="entry name" value="Met-tRNA_synth"/>
</dbReference>
<feature type="domain" description="TRNA-binding" evidence="17">
    <location>
        <begin position="477"/>
        <end position="578"/>
    </location>
</feature>
<dbReference type="FunFam" id="2.170.220.10:FF:000003">
    <property type="entry name" value="Methionine--tRNA ligase"/>
    <property type="match status" value="1"/>
</dbReference>
<dbReference type="Gene3D" id="1.10.730.10">
    <property type="entry name" value="Isoleucyl-tRNA Synthetase, Domain 1"/>
    <property type="match status" value="1"/>
</dbReference>
<evidence type="ECO:0000313" key="18">
    <source>
        <dbReference type="EMBL" id="SUZ49235.1"/>
    </source>
</evidence>
<keyword evidence="9" id="KW-0547">Nucleotide-binding</keyword>
<dbReference type="InterPro" id="IPR012340">
    <property type="entry name" value="NA-bd_OB-fold"/>
</dbReference>
<reference evidence="18" key="1">
    <citation type="submission" date="2018-05" db="EMBL/GenBank/DDBJ databases">
        <authorList>
            <person name="Lanie J.A."/>
            <person name="Ng W.-L."/>
            <person name="Kazmierczak K.M."/>
            <person name="Andrzejewski T.M."/>
            <person name="Davidsen T.M."/>
            <person name="Wayne K.J."/>
            <person name="Tettelin H."/>
            <person name="Glass J.I."/>
            <person name="Rusch D."/>
            <person name="Podicherti R."/>
            <person name="Tsui H.-C.T."/>
            <person name="Winkler M.E."/>
        </authorList>
    </citation>
    <scope>NUCLEOTIDE SEQUENCE</scope>
</reference>
<keyword evidence="13" id="KW-0030">Aminoacyl-tRNA synthetase</keyword>
<name>A0A381N3Y7_9ZZZZ</name>
<dbReference type="EC" id="6.1.1.10" evidence="4"/>
<evidence type="ECO:0000256" key="10">
    <source>
        <dbReference type="ARBA" id="ARBA00022840"/>
    </source>
</evidence>
<dbReference type="PANTHER" id="PTHR43326">
    <property type="entry name" value="METHIONYL-TRNA SYNTHETASE"/>
    <property type="match status" value="1"/>
</dbReference>
<accession>A0A381N3Y7</accession>
<dbReference type="PANTHER" id="PTHR43326:SF1">
    <property type="entry name" value="METHIONINE--TRNA LIGASE, MITOCHONDRIAL"/>
    <property type="match status" value="1"/>
</dbReference>
<comment type="subunit">
    <text evidence="3">Homodimer.</text>
</comment>
<dbReference type="CDD" id="cd00814">
    <property type="entry name" value="MetRS_core"/>
    <property type="match status" value="1"/>
</dbReference>
<sequence>MTGLDEHGQKVQQAAEKHGVDPQKHCNQMAPRFLKLWENLHIQNDDFIRTTEKRHVDVVQHILQKVYDKGDIYEDEYEGLYSVSEERFITEKEADSGEFRDIKELKEKNYFFRMSNYQQALIDHIKNNSDFIQPKHRKNEVLGFLKQPLEDLCISRPKSRLGWGIELPFDSDYVTYVWFDALINYITAPGYNVNEENFNKYWPANYHLIGKDILTTHSVYWPTMLMSANIPLPQAIFAHGWWLIGESKMSKSLGNVVDPLGLIEEYGVDPVRYYLMREMVLGQDASFTIESFIKRYNSDLANDFGNLLSRISNLLKKFFDGRIPQDEDDSAEGLDVKSKAVETVAIVWEKIEVMRVNEAIEIILQFVRSINKYIETKAPWKLAKEEPKIAGKVLFTAAEALRVSAILLSPIMPNRTQIVLETLGATESGLDWGGLTSGIEVKLHDPLFPRINIKKLENSVENHGKKEELENVITFDEFQNVELKTAKILKAEKVEGADKLLKLQIKVGDEQRQIVSGIAQFYSPEELVEKMIVVVTNLKPATIFGIESNGMLLAAKNGKTLTLMTIDSEKVSSGMRIY</sequence>
<comment type="subcellular location">
    <subcellularLocation>
        <location evidence="2">Cytoplasm</location>
    </subcellularLocation>
</comment>
<dbReference type="FunFam" id="2.40.50.140:FF:000042">
    <property type="entry name" value="Methionine--tRNA ligase"/>
    <property type="match status" value="1"/>
</dbReference>
<dbReference type="InterPro" id="IPR004495">
    <property type="entry name" value="Met-tRNA-synth_bsu_C"/>
</dbReference>
<dbReference type="Gene3D" id="2.40.50.140">
    <property type="entry name" value="Nucleic acid-binding proteins"/>
    <property type="match status" value="1"/>
</dbReference>
<keyword evidence="7" id="KW-0820">tRNA-binding</keyword>
<evidence type="ECO:0000256" key="9">
    <source>
        <dbReference type="ARBA" id="ARBA00022741"/>
    </source>
</evidence>
<evidence type="ECO:0000256" key="8">
    <source>
        <dbReference type="ARBA" id="ARBA00022598"/>
    </source>
</evidence>
<dbReference type="InterPro" id="IPR002547">
    <property type="entry name" value="tRNA-bd_dom"/>
</dbReference>
<evidence type="ECO:0000256" key="12">
    <source>
        <dbReference type="ARBA" id="ARBA00022917"/>
    </source>
</evidence>
<dbReference type="GO" id="GO:0006431">
    <property type="term" value="P:methionyl-tRNA aminoacylation"/>
    <property type="evidence" value="ECO:0007669"/>
    <property type="project" value="InterPro"/>
</dbReference>
<evidence type="ECO:0000256" key="7">
    <source>
        <dbReference type="ARBA" id="ARBA00022555"/>
    </source>
</evidence>
<evidence type="ECO:0000256" key="3">
    <source>
        <dbReference type="ARBA" id="ARBA00011738"/>
    </source>
</evidence>
<dbReference type="Gene3D" id="2.170.220.10">
    <property type="match status" value="1"/>
</dbReference>
<keyword evidence="11" id="KW-0694">RNA-binding</keyword>
<dbReference type="GO" id="GO:0004825">
    <property type="term" value="F:methionine-tRNA ligase activity"/>
    <property type="evidence" value="ECO:0007669"/>
    <property type="project" value="UniProtKB-EC"/>
</dbReference>
<dbReference type="Pfam" id="PF09334">
    <property type="entry name" value="tRNA-synt_1g"/>
    <property type="match status" value="2"/>
</dbReference>
<evidence type="ECO:0000256" key="13">
    <source>
        <dbReference type="ARBA" id="ARBA00023146"/>
    </source>
</evidence>
<feature type="region of interest" description="Disordered" evidence="16">
    <location>
        <begin position="1"/>
        <end position="24"/>
    </location>
</feature>
<dbReference type="InterPro" id="IPR013155">
    <property type="entry name" value="M/V/L/I-tRNA-synth_anticd-bd"/>
</dbReference>
<dbReference type="CDD" id="cd02800">
    <property type="entry name" value="tRNA_bind_EcMetRS_like"/>
    <property type="match status" value="1"/>
</dbReference>
<evidence type="ECO:0000256" key="15">
    <source>
        <dbReference type="ARBA" id="ARBA00047364"/>
    </source>
</evidence>
<keyword evidence="8" id="KW-0436">Ligase</keyword>
<keyword evidence="10" id="KW-0067">ATP-binding</keyword>
<dbReference type="GO" id="GO:0000049">
    <property type="term" value="F:tRNA binding"/>
    <property type="evidence" value="ECO:0007669"/>
    <property type="project" value="UniProtKB-KW"/>
</dbReference>
<dbReference type="Pfam" id="PF08264">
    <property type="entry name" value="Anticodon_1"/>
    <property type="match status" value="1"/>
</dbReference>
<evidence type="ECO:0000256" key="6">
    <source>
        <dbReference type="ARBA" id="ARBA00022490"/>
    </source>
</evidence>
<dbReference type="EMBL" id="UINC01000110">
    <property type="protein sequence ID" value="SUZ49235.1"/>
    <property type="molecule type" value="Genomic_DNA"/>
</dbReference>
<evidence type="ECO:0000256" key="16">
    <source>
        <dbReference type="SAM" id="MobiDB-lite"/>
    </source>
</evidence>
<dbReference type="InterPro" id="IPR033911">
    <property type="entry name" value="MetRS_core"/>
</dbReference>
<protein>
    <recommendedName>
        <fullName evidence="5">Methionine--tRNA ligase</fullName>
        <ecNumber evidence="4">6.1.1.10</ecNumber>
    </recommendedName>
    <alternativeName>
        <fullName evidence="14">Methionyl-tRNA synthetase</fullName>
    </alternativeName>
</protein>
<dbReference type="InterPro" id="IPR009080">
    <property type="entry name" value="tRNAsynth_Ia_anticodon-bd"/>
</dbReference>
<organism evidence="18">
    <name type="scientific">marine metagenome</name>
    <dbReference type="NCBI Taxonomy" id="408172"/>
    <lineage>
        <taxon>unclassified sequences</taxon>
        <taxon>metagenomes</taxon>
        <taxon>ecological metagenomes</taxon>
    </lineage>
</organism>
<dbReference type="NCBIfam" id="TIGR00398">
    <property type="entry name" value="metG"/>
    <property type="match status" value="1"/>
</dbReference>
<evidence type="ECO:0000256" key="11">
    <source>
        <dbReference type="ARBA" id="ARBA00022884"/>
    </source>
</evidence>
<dbReference type="GO" id="GO:0005524">
    <property type="term" value="F:ATP binding"/>
    <property type="evidence" value="ECO:0007669"/>
    <property type="project" value="UniProtKB-KW"/>
</dbReference>
<dbReference type="InterPro" id="IPR023457">
    <property type="entry name" value="Met-tRNA_synth_2"/>
</dbReference>
<keyword evidence="6" id="KW-0963">Cytoplasm</keyword>
<dbReference type="PRINTS" id="PR01041">
    <property type="entry name" value="TRNASYNTHMET"/>
</dbReference>
<dbReference type="PROSITE" id="PS50886">
    <property type="entry name" value="TRBD"/>
    <property type="match status" value="1"/>
</dbReference>